<reference evidence="2 3" key="1">
    <citation type="submission" date="2014-11" db="EMBL/GenBank/DDBJ databases">
        <authorList>
            <person name="Zhu J."/>
            <person name="Qi W."/>
            <person name="Song R."/>
        </authorList>
    </citation>
    <scope>NUCLEOTIDE SEQUENCE [LARGE SCALE GENOMIC DNA]</scope>
</reference>
<organism evidence="2 3">
    <name type="scientific">Vitrella brassicaformis (strain CCMP3155)</name>
    <dbReference type="NCBI Taxonomy" id="1169540"/>
    <lineage>
        <taxon>Eukaryota</taxon>
        <taxon>Sar</taxon>
        <taxon>Alveolata</taxon>
        <taxon>Colpodellida</taxon>
        <taxon>Vitrellaceae</taxon>
        <taxon>Vitrella</taxon>
    </lineage>
</organism>
<dbReference type="EMBL" id="CDMY01000579">
    <property type="protein sequence ID" value="CEM24103.1"/>
    <property type="molecule type" value="Genomic_DNA"/>
</dbReference>
<feature type="compositionally biased region" description="Basic and acidic residues" evidence="1">
    <location>
        <begin position="14"/>
        <end position="24"/>
    </location>
</feature>
<evidence type="ECO:0000256" key="1">
    <source>
        <dbReference type="SAM" id="MobiDB-lite"/>
    </source>
</evidence>
<gene>
    <name evidence="2" type="ORF">Vbra_22692</name>
</gene>
<dbReference type="AlphaFoldDB" id="A0A0G4G6B4"/>
<protein>
    <submittedName>
        <fullName evidence="2">Uncharacterized protein</fullName>
    </submittedName>
</protein>
<keyword evidence="3" id="KW-1185">Reference proteome</keyword>
<dbReference type="Proteomes" id="UP000041254">
    <property type="component" value="Unassembled WGS sequence"/>
</dbReference>
<feature type="region of interest" description="Disordered" evidence="1">
    <location>
        <begin position="1"/>
        <end position="27"/>
    </location>
</feature>
<dbReference type="VEuPathDB" id="CryptoDB:Vbra_22692"/>
<accession>A0A0G4G6B4</accession>
<sequence>MNTRLPPSPASELLRADKNADPSARKSSAAARRLPLVCVRILLHLLKEVRVNEEDQTPVLGAALLNPPSAFINEHGGGNNASILTTTDALDSIWKTVPIEEHTCLSDEECKWLALCQAIRGGAFVDPSCQEDVVAKFNSMAVSEIRAIGWTRTQ</sequence>
<name>A0A0G4G6B4_VITBC</name>
<evidence type="ECO:0000313" key="2">
    <source>
        <dbReference type="EMBL" id="CEM24103.1"/>
    </source>
</evidence>
<proteinExistence type="predicted"/>
<dbReference type="PhylomeDB" id="A0A0G4G6B4"/>
<evidence type="ECO:0000313" key="3">
    <source>
        <dbReference type="Proteomes" id="UP000041254"/>
    </source>
</evidence>
<dbReference type="InParanoid" id="A0A0G4G6B4"/>